<name>A0A5N6NHH7_9ASTR</name>
<gene>
    <name evidence="4" type="ORF">E3N88_20192</name>
</gene>
<protein>
    <submittedName>
        <fullName evidence="4">Uncharacterized protein</fullName>
    </submittedName>
</protein>
<feature type="compositionally biased region" description="Acidic residues" evidence="1">
    <location>
        <begin position="55"/>
        <end position="108"/>
    </location>
</feature>
<dbReference type="Pfam" id="PF24766">
    <property type="entry name" value="DUF7699"/>
    <property type="match status" value="1"/>
</dbReference>
<evidence type="ECO:0000259" key="2">
    <source>
        <dbReference type="Pfam" id="PF02037"/>
    </source>
</evidence>
<dbReference type="AlphaFoldDB" id="A0A5N6NHH7"/>
<dbReference type="OrthoDB" id="690722at2759"/>
<evidence type="ECO:0000313" key="5">
    <source>
        <dbReference type="Proteomes" id="UP000326396"/>
    </source>
</evidence>
<evidence type="ECO:0000259" key="3">
    <source>
        <dbReference type="Pfam" id="PF24766"/>
    </source>
</evidence>
<feature type="domain" description="SAP" evidence="2">
    <location>
        <begin position="132"/>
        <end position="163"/>
    </location>
</feature>
<dbReference type="PANTHER" id="PTHR35323:SF5">
    <property type="entry name" value="ZINC FINGER CCCH DOMAIN-CONTAINING PROTEIN 62"/>
    <property type="match status" value="1"/>
</dbReference>
<feature type="compositionally biased region" description="Basic and acidic residues" evidence="1">
    <location>
        <begin position="278"/>
        <end position="287"/>
    </location>
</feature>
<feature type="compositionally biased region" description="Polar residues" evidence="1">
    <location>
        <begin position="312"/>
        <end position="324"/>
    </location>
</feature>
<dbReference type="InterPro" id="IPR056116">
    <property type="entry name" value="DUF7699"/>
</dbReference>
<sequence>MSSDDEQVPQNILMILSEHFQNLISDDVEEITMQLFAIDAEDDPVMKPSVVSISSDDDGDVEGNLDEEETGSEDESDYSESDDWEYDDEEENDVENSDEEENDVENSNEVECFDDCVDNGVRCHRGSNDLLELSLKECKEYLRKHQLRLSGTKEECIQRIKEHGRLKDGRGESFYPRSSFSINCTGDACKGDVVLFRQKVYKKRGQTMGKRTVAGRIVKESYGTSKQQHTFTVEVLWSKPYKNLSTLSTLLVKGRNLYKFGTYRQPWKNEAERLKVLGEKHTRGDTARHKRKLRQTEIASNNDKGQKHQKLSNRVPSQNRQHSQINKHKPAKRRGAADHKAQKTRYNTSTRPTFQRASSSSSFSYERTLLPPFGALGYGLNNNGQPRVDYVISQPPGYYHYNHEQPVPKHRFG</sequence>
<reference evidence="4 5" key="1">
    <citation type="submission" date="2019-05" db="EMBL/GenBank/DDBJ databases">
        <title>Mikania micrantha, genome provides insights into the molecular mechanism of rapid growth.</title>
        <authorList>
            <person name="Liu B."/>
        </authorList>
    </citation>
    <scope>NUCLEOTIDE SEQUENCE [LARGE SCALE GENOMIC DNA]</scope>
    <source>
        <strain evidence="4">NLD-2019</strain>
        <tissue evidence="4">Leaf</tissue>
    </source>
</reference>
<dbReference type="InterPro" id="IPR003034">
    <property type="entry name" value="SAP_dom"/>
</dbReference>
<dbReference type="Pfam" id="PF02037">
    <property type="entry name" value="SAP"/>
    <property type="match status" value="1"/>
</dbReference>
<evidence type="ECO:0000256" key="1">
    <source>
        <dbReference type="SAM" id="MobiDB-lite"/>
    </source>
</evidence>
<feature type="compositionally biased region" description="Polar residues" evidence="1">
    <location>
        <begin position="344"/>
        <end position="357"/>
    </location>
</feature>
<feature type="domain" description="DUF7699" evidence="3">
    <location>
        <begin position="189"/>
        <end position="267"/>
    </location>
</feature>
<feature type="region of interest" description="Disordered" evidence="1">
    <location>
        <begin position="278"/>
        <end position="364"/>
    </location>
</feature>
<feature type="region of interest" description="Disordered" evidence="1">
    <location>
        <begin position="45"/>
        <end position="108"/>
    </location>
</feature>
<dbReference type="Proteomes" id="UP000326396">
    <property type="component" value="Linkage Group LG19"/>
</dbReference>
<keyword evidence="5" id="KW-1185">Reference proteome</keyword>
<accession>A0A5N6NHH7</accession>
<dbReference type="PANTHER" id="PTHR35323">
    <property type="entry name" value="SAP DOMAIN-CONTAINING PROTEIN"/>
    <property type="match status" value="1"/>
</dbReference>
<evidence type="ECO:0000313" key="4">
    <source>
        <dbReference type="EMBL" id="KAD4888119.1"/>
    </source>
</evidence>
<feature type="compositionally biased region" description="Basic residues" evidence="1">
    <location>
        <begin position="325"/>
        <end position="334"/>
    </location>
</feature>
<organism evidence="4 5">
    <name type="scientific">Mikania micrantha</name>
    <name type="common">bitter vine</name>
    <dbReference type="NCBI Taxonomy" id="192012"/>
    <lineage>
        <taxon>Eukaryota</taxon>
        <taxon>Viridiplantae</taxon>
        <taxon>Streptophyta</taxon>
        <taxon>Embryophyta</taxon>
        <taxon>Tracheophyta</taxon>
        <taxon>Spermatophyta</taxon>
        <taxon>Magnoliopsida</taxon>
        <taxon>eudicotyledons</taxon>
        <taxon>Gunneridae</taxon>
        <taxon>Pentapetalae</taxon>
        <taxon>asterids</taxon>
        <taxon>campanulids</taxon>
        <taxon>Asterales</taxon>
        <taxon>Asteraceae</taxon>
        <taxon>Asteroideae</taxon>
        <taxon>Heliantheae alliance</taxon>
        <taxon>Eupatorieae</taxon>
        <taxon>Mikania</taxon>
    </lineage>
</organism>
<dbReference type="EMBL" id="SZYD01000011">
    <property type="protein sequence ID" value="KAD4888119.1"/>
    <property type="molecule type" value="Genomic_DNA"/>
</dbReference>
<comment type="caution">
    <text evidence="4">The sequence shown here is derived from an EMBL/GenBank/DDBJ whole genome shotgun (WGS) entry which is preliminary data.</text>
</comment>
<proteinExistence type="predicted"/>